<evidence type="ECO:0000256" key="1">
    <source>
        <dbReference type="ARBA" id="ARBA00002286"/>
    </source>
</evidence>
<dbReference type="PANTHER" id="PTHR46889">
    <property type="entry name" value="TRANSPOSASE INSF FOR INSERTION SEQUENCE IS3B-RELATED"/>
    <property type="match status" value="1"/>
</dbReference>
<dbReference type="Gene3D" id="3.30.420.10">
    <property type="entry name" value="Ribonuclease H-like superfamily/Ribonuclease H"/>
    <property type="match status" value="1"/>
</dbReference>
<dbReference type="SUPFAM" id="SSF53098">
    <property type="entry name" value="Ribonuclease H-like"/>
    <property type="match status" value="1"/>
</dbReference>
<evidence type="ECO:0000313" key="6">
    <source>
        <dbReference type="EMBL" id="AZA23518.1"/>
    </source>
</evidence>
<dbReference type="EMBL" id="CP031021">
    <property type="protein sequence ID" value="AZA18167.1"/>
    <property type="molecule type" value="Genomic_DNA"/>
</dbReference>
<reference evidence="3" key="1">
    <citation type="submission" date="2018-07" db="EMBL/GenBank/DDBJ databases">
        <authorList>
            <person name="Somerville V."/>
        </authorList>
    </citation>
    <scope>NUCLEOTIDE SEQUENCE</scope>
    <source>
        <strain evidence="6">NWC_1_1</strain>
        <strain evidence="3">NWC_2_1</strain>
    </source>
</reference>
<dbReference type="Pfam" id="PF13276">
    <property type="entry name" value="HTH_21"/>
    <property type="match status" value="1"/>
</dbReference>
<dbReference type="Pfam" id="PF00665">
    <property type="entry name" value="rve"/>
    <property type="match status" value="1"/>
</dbReference>
<dbReference type="InterPro" id="IPR001584">
    <property type="entry name" value="Integrase_cat-core"/>
</dbReference>
<evidence type="ECO:0000313" key="4">
    <source>
        <dbReference type="EMBL" id="AZA18177.1"/>
    </source>
</evidence>
<feature type="domain" description="Integrase catalytic" evidence="2">
    <location>
        <begin position="113"/>
        <end position="268"/>
    </location>
</feature>
<name>A0A3G6JJI4_STRTR</name>
<accession>A0A3G6JJI4</accession>
<dbReference type="GO" id="GO:0015074">
    <property type="term" value="P:DNA integration"/>
    <property type="evidence" value="ECO:0007669"/>
    <property type="project" value="InterPro"/>
</dbReference>
<sequence length="268" mass="31682">MVQSLLKQHFKLMMVLRLLKIPKSTYFDWVHYTESQRQREDTILKALLREIWQNNYKAYGAPRLRLALSDLNLHHGTNQVRRLMREASIYSVMTRRFNKLTTTVDYRQRPNLIRHLPEANAWSMDITYLKLSNGQWVYLASVLDLQTRKILAHQISATMDTKLVVTTLQRSLSTDKKPNYLHTDMGSQFTSFGFENLLKRHKIDHSYSKLGHPYDNAKIESFHSLLKCEMIYQFRFPSIAHLILDVSKYIHWFNNERISLANPKIKVA</sequence>
<dbReference type="NCBIfam" id="NF033516">
    <property type="entry name" value="transpos_IS3"/>
    <property type="match status" value="1"/>
</dbReference>
<dbReference type="EMBL" id="CP029252">
    <property type="protein sequence ID" value="AZA23518.1"/>
    <property type="molecule type" value="Genomic_DNA"/>
</dbReference>
<evidence type="ECO:0000313" key="3">
    <source>
        <dbReference type="EMBL" id="AZA18167.1"/>
    </source>
</evidence>
<dbReference type="InterPro" id="IPR012337">
    <property type="entry name" value="RNaseH-like_sf"/>
</dbReference>
<dbReference type="InterPro" id="IPR036397">
    <property type="entry name" value="RNaseH_sf"/>
</dbReference>
<protein>
    <submittedName>
        <fullName evidence="3">IS3 family transposase</fullName>
    </submittedName>
</protein>
<dbReference type="AlphaFoldDB" id="A0A3G6JJI4"/>
<organism evidence="3">
    <name type="scientific">Streptococcus thermophilus</name>
    <dbReference type="NCBI Taxonomy" id="1308"/>
    <lineage>
        <taxon>Bacteria</taxon>
        <taxon>Bacillati</taxon>
        <taxon>Bacillota</taxon>
        <taxon>Bacilli</taxon>
        <taxon>Lactobacillales</taxon>
        <taxon>Streptococcaceae</taxon>
        <taxon>Streptococcus</taxon>
    </lineage>
</organism>
<dbReference type="EMBL" id="CP031021">
    <property type="protein sequence ID" value="AZA18177.1"/>
    <property type="molecule type" value="Genomic_DNA"/>
</dbReference>
<dbReference type="InterPro" id="IPR048020">
    <property type="entry name" value="Transpos_IS3"/>
</dbReference>
<evidence type="ECO:0000313" key="5">
    <source>
        <dbReference type="EMBL" id="AZA18188.1"/>
    </source>
</evidence>
<dbReference type="GO" id="GO:0003676">
    <property type="term" value="F:nucleic acid binding"/>
    <property type="evidence" value="ECO:0007669"/>
    <property type="project" value="InterPro"/>
</dbReference>
<evidence type="ECO:0000259" key="2">
    <source>
        <dbReference type="PROSITE" id="PS50994"/>
    </source>
</evidence>
<gene>
    <name evidence="6" type="ORF">DF198_05350</name>
    <name evidence="3" type="ORF">DQL92_05345</name>
    <name evidence="4" type="ORF">DQL92_05445</name>
    <name evidence="5" type="ORF">DQL92_05545</name>
</gene>
<dbReference type="PANTHER" id="PTHR46889:SF4">
    <property type="entry name" value="TRANSPOSASE INSO FOR INSERTION SEQUENCE ELEMENT IS911B-RELATED"/>
    <property type="match status" value="1"/>
</dbReference>
<proteinExistence type="predicted"/>
<dbReference type="EMBL" id="CP031021">
    <property type="protein sequence ID" value="AZA18188.1"/>
    <property type="molecule type" value="Genomic_DNA"/>
</dbReference>
<dbReference type="InterPro" id="IPR050900">
    <property type="entry name" value="Transposase_IS3/IS150/IS904"/>
</dbReference>
<dbReference type="InterPro" id="IPR025948">
    <property type="entry name" value="HTH-like_dom"/>
</dbReference>
<comment type="function">
    <text evidence="1">Involved in the transposition of the insertion sequence.</text>
</comment>
<dbReference type="PROSITE" id="PS50994">
    <property type="entry name" value="INTEGRASE"/>
    <property type="match status" value="1"/>
</dbReference>
<dbReference type="Pfam" id="PF13333">
    <property type="entry name" value="rve_2"/>
    <property type="match status" value="1"/>
</dbReference>